<comment type="caution">
    <text evidence="2">The sequence shown here is derived from an EMBL/GenBank/DDBJ whole genome shotgun (WGS) entry which is preliminary data.</text>
</comment>
<dbReference type="AlphaFoldDB" id="A0A938XQS6"/>
<evidence type="ECO:0000313" key="3">
    <source>
        <dbReference type="Proteomes" id="UP000774000"/>
    </source>
</evidence>
<feature type="domain" description="VWFA" evidence="1">
    <location>
        <begin position="26"/>
        <end position="236"/>
    </location>
</feature>
<reference evidence="2" key="1">
    <citation type="submission" date="2021-01" db="EMBL/GenBank/DDBJ databases">
        <title>Genomic Encyclopedia of Type Strains, Phase IV (KMG-IV): sequencing the most valuable type-strain genomes for metagenomic binning, comparative biology and taxonomic classification.</title>
        <authorList>
            <person name="Goeker M."/>
        </authorList>
    </citation>
    <scope>NUCLEOTIDE SEQUENCE</scope>
    <source>
        <strain evidence="2">DSM 23230</strain>
    </source>
</reference>
<dbReference type="InterPro" id="IPR036465">
    <property type="entry name" value="vWFA_dom_sf"/>
</dbReference>
<dbReference type="PANTHER" id="PTHR47763">
    <property type="entry name" value="ALPHA-PROTEIN KINASE VWKA"/>
    <property type="match status" value="1"/>
</dbReference>
<dbReference type="PROSITE" id="PS50234">
    <property type="entry name" value="VWFA"/>
    <property type="match status" value="1"/>
</dbReference>
<dbReference type="EMBL" id="JAFBDQ010000017">
    <property type="protein sequence ID" value="MBM7557787.1"/>
    <property type="molecule type" value="Genomic_DNA"/>
</dbReference>
<dbReference type="Proteomes" id="UP000774000">
    <property type="component" value="Unassembled WGS sequence"/>
</dbReference>
<dbReference type="InterPro" id="IPR002035">
    <property type="entry name" value="VWF_A"/>
</dbReference>
<evidence type="ECO:0000313" key="2">
    <source>
        <dbReference type="EMBL" id="MBM7557787.1"/>
    </source>
</evidence>
<dbReference type="RefSeq" id="WP_204702538.1">
    <property type="nucleotide sequence ID" value="NZ_JAFBDQ010000017.1"/>
</dbReference>
<dbReference type="SUPFAM" id="SSF53300">
    <property type="entry name" value="vWA-like"/>
    <property type="match status" value="1"/>
</dbReference>
<dbReference type="InterPro" id="IPR052969">
    <property type="entry name" value="Thr-specific_kinase-like"/>
</dbReference>
<accession>A0A938XQS6</accession>
<evidence type="ECO:0000259" key="1">
    <source>
        <dbReference type="PROSITE" id="PS50234"/>
    </source>
</evidence>
<dbReference type="GO" id="GO:0004674">
    <property type="term" value="F:protein serine/threonine kinase activity"/>
    <property type="evidence" value="ECO:0007669"/>
    <property type="project" value="TreeGrafter"/>
</dbReference>
<dbReference type="Gene3D" id="3.40.50.410">
    <property type="entry name" value="von Willebrand factor, type A domain"/>
    <property type="match status" value="1"/>
</dbReference>
<organism evidence="2 3">
    <name type="scientific">Halanaerobacter jeridensis</name>
    <dbReference type="NCBI Taxonomy" id="706427"/>
    <lineage>
        <taxon>Bacteria</taxon>
        <taxon>Bacillati</taxon>
        <taxon>Bacillota</taxon>
        <taxon>Clostridia</taxon>
        <taxon>Halanaerobiales</taxon>
        <taxon>Halobacteroidaceae</taxon>
        <taxon>Halanaerobacter</taxon>
    </lineage>
</organism>
<name>A0A938XQS6_9FIRM</name>
<keyword evidence="3" id="KW-1185">Reference proteome</keyword>
<dbReference type="CDD" id="cd00198">
    <property type="entry name" value="vWFA"/>
    <property type="match status" value="1"/>
</dbReference>
<protein>
    <recommendedName>
        <fullName evidence="1">VWFA domain-containing protein</fullName>
    </recommendedName>
</protein>
<proteinExistence type="predicted"/>
<dbReference type="GO" id="GO:0005737">
    <property type="term" value="C:cytoplasm"/>
    <property type="evidence" value="ECO:0007669"/>
    <property type="project" value="TreeGrafter"/>
</dbReference>
<sequence length="263" mass="29554">MMELEPEQLTEDVLQKVDEESKYNVDLTICLDVTGSMRGLIADAKKVAFTFGPALLEKMEEMKKPINDLRVKILSFRDYTHDAEPLQSSQFFDLPEEESDLEAYIEGLEAKGGGKAPESSLEAFDQALTTTEWATNKANARHVVVLLTDAPHRSLETMAEKDISNYPANISASKEELEEKWNDDSIIDQNAKRLVLFAPAQKNWKKIANFENTTWERTKAAKGLTETDLNRIVATVCQSIGKAVNSDNNYNQNDVDTAFEEVN</sequence>
<gene>
    <name evidence="2" type="ORF">JOC47_002653</name>
</gene>
<dbReference type="PANTHER" id="PTHR47763:SF1">
    <property type="entry name" value="DUF659 DOMAIN-CONTAINING PROTEIN"/>
    <property type="match status" value="1"/>
</dbReference>